<organism evidence="11">
    <name type="scientific">marine metagenome</name>
    <dbReference type="NCBI Taxonomy" id="408172"/>
    <lineage>
        <taxon>unclassified sequences</taxon>
        <taxon>metagenomes</taxon>
        <taxon>ecological metagenomes</taxon>
    </lineage>
</organism>
<reference evidence="11" key="1">
    <citation type="submission" date="2018-05" db="EMBL/GenBank/DDBJ databases">
        <authorList>
            <person name="Lanie J.A."/>
            <person name="Ng W.-L."/>
            <person name="Kazmierczak K.M."/>
            <person name="Andrzejewski T.M."/>
            <person name="Davidsen T.M."/>
            <person name="Wayne K.J."/>
            <person name="Tettelin H."/>
            <person name="Glass J.I."/>
            <person name="Rusch D."/>
            <person name="Podicherti R."/>
            <person name="Tsui H.-C.T."/>
            <person name="Winkler M.E."/>
        </authorList>
    </citation>
    <scope>NUCLEOTIDE SEQUENCE</scope>
</reference>
<evidence type="ECO:0000256" key="3">
    <source>
        <dbReference type="ARBA" id="ARBA00012970"/>
    </source>
</evidence>
<dbReference type="GO" id="GO:0050661">
    <property type="term" value="F:NADP binding"/>
    <property type="evidence" value="ECO:0007669"/>
    <property type="project" value="InterPro"/>
</dbReference>
<feature type="domain" description="Glutamyl-tRNA reductase N-terminal" evidence="10">
    <location>
        <begin position="17"/>
        <end position="169"/>
    </location>
</feature>
<dbReference type="AlphaFoldDB" id="A0A381QEM5"/>
<evidence type="ECO:0000313" key="11">
    <source>
        <dbReference type="EMBL" id="SUZ77430.1"/>
    </source>
</evidence>
<dbReference type="Gene3D" id="3.40.50.720">
    <property type="entry name" value="NAD(P)-binding Rossmann-like Domain"/>
    <property type="match status" value="1"/>
</dbReference>
<dbReference type="GO" id="GO:0008883">
    <property type="term" value="F:glutamyl-tRNA reductase activity"/>
    <property type="evidence" value="ECO:0007669"/>
    <property type="project" value="UniProtKB-EC"/>
</dbReference>
<proteinExistence type="inferred from homology"/>
<keyword evidence="6" id="KW-0627">Porphyrin biosynthesis</keyword>
<gene>
    <name evidence="11" type="ORF">METZ01_LOCUS30284</name>
</gene>
<dbReference type="InterPro" id="IPR036453">
    <property type="entry name" value="GluRdtase_dimer_dom_sf"/>
</dbReference>
<evidence type="ECO:0000259" key="9">
    <source>
        <dbReference type="Pfam" id="PF01488"/>
    </source>
</evidence>
<dbReference type="CDD" id="cd05213">
    <property type="entry name" value="NAD_bind_Glutamyl_tRNA_reduct"/>
    <property type="match status" value="1"/>
</dbReference>
<dbReference type="SUPFAM" id="SSF69742">
    <property type="entry name" value="Glutamyl tRNA-reductase catalytic, N-terminal domain"/>
    <property type="match status" value="1"/>
</dbReference>
<dbReference type="PANTHER" id="PTHR43013">
    <property type="entry name" value="GLUTAMYL-TRNA REDUCTASE"/>
    <property type="match status" value="1"/>
</dbReference>
<sequence length="443" mass="47446">MPKPTPASETSATLLVLGASHHTSSVDRLGSFARGAERLRRRFEDSWEGGSEPPIREMTVLATCNRVEIYAVVDPVHEDTAAHLIAGEVFVHADSVCSDVSYQLRDADAIRHLARVAAGLDSVVVGEHQISGQVARAFVKPSSWNGEASVLRDVGRIAARASGRVRQETELGRHSASLGTVALDLATDELGDLEGGSIVVVGAGKVGSLVCSALGRAHASKITVVNRSADRARKIAVKIGAETAALDQLPTLLENASVVITATTSDEPTIDEATVRQSLAERADTVGPLLIIDLAIPRDVDPAVAELEGIHLLTLDDVKSRLDRHMSLRLGEVGPAEAVVDNVVDTHLHSPESTEVEALITQLRRTTEQIRDHEVGRWLGSIDGAVNQEDVDRLTRSIVNKLFHTPMLRLRGAEELNGRHTQLLGAVSELFDLSDPGEPTPPE</sequence>
<dbReference type="GO" id="GO:0019353">
    <property type="term" value="P:protoporphyrinogen IX biosynthetic process from glutamate"/>
    <property type="evidence" value="ECO:0007669"/>
    <property type="project" value="TreeGrafter"/>
</dbReference>
<dbReference type="InterPro" id="IPR000343">
    <property type="entry name" value="4pyrrol_synth_GluRdtase"/>
</dbReference>
<dbReference type="PANTHER" id="PTHR43013:SF1">
    <property type="entry name" value="GLUTAMYL-TRNA REDUCTASE"/>
    <property type="match status" value="1"/>
</dbReference>
<dbReference type="InterPro" id="IPR006151">
    <property type="entry name" value="Shikm_DH/Glu-tRNA_Rdtase"/>
</dbReference>
<accession>A0A381QEM5</accession>
<name>A0A381QEM5_9ZZZZ</name>
<dbReference type="InterPro" id="IPR036291">
    <property type="entry name" value="NAD(P)-bd_dom_sf"/>
</dbReference>
<feature type="domain" description="Quinate/shikimate 5-dehydrogenase/glutamyl-tRNA reductase" evidence="9">
    <location>
        <begin position="184"/>
        <end position="319"/>
    </location>
</feature>
<dbReference type="EMBL" id="UINC01001316">
    <property type="protein sequence ID" value="SUZ77430.1"/>
    <property type="molecule type" value="Genomic_DNA"/>
</dbReference>
<dbReference type="HAMAP" id="MF_00087">
    <property type="entry name" value="Glu_tRNA_reductase"/>
    <property type="match status" value="1"/>
</dbReference>
<dbReference type="Pfam" id="PF01488">
    <property type="entry name" value="Shikimate_DH"/>
    <property type="match status" value="1"/>
</dbReference>
<evidence type="ECO:0000256" key="2">
    <source>
        <dbReference type="ARBA" id="ARBA00005916"/>
    </source>
</evidence>
<dbReference type="InterPro" id="IPR036343">
    <property type="entry name" value="GluRdtase_N_sf"/>
</dbReference>
<dbReference type="InterPro" id="IPR015895">
    <property type="entry name" value="4pyrrol_synth_GluRdtase_N"/>
</dbReference>
<comment type="catalytic activity">
    <reaction evidence="7">
        <text>(S)-4-amino-5-oxopentanoate + tRNA(Glu) + NADP(+) = L-glutamyl-tRNA(Glu) + NADPH + H(+)</text>
        <dbReference type="Rhea" id="RHEA:12344"/>
        <dbReference type="Rhea" id="RHEA-COMP:9663"/>
        <dbReference type="Rhea" id="RHEA-COMP:9680"/>
        <dbReference type="ChEBI" id="CHEBI:15378"/>
        <dbReference type="ChEBI" id="CHEBI:57501"/>
        <dbReference type="ChEBI" id="CHEBI:57783"/>
        <dbReference type="ChEBI" id="CHEBI:58349"/>
        <dbReference type="ChEBI" id="CHEBI:78442"/>
        <dbReference type="ChEBI" id="CHEBI:78520"/>
        <dbReference type="EC" id="1.2.1.70"/>
    </reaction>
</comment>
<keyword evidence="4" id="KW-0521">NADP</keyword>
<dbReference type="InterPro" id="IPR015896">
    <property type="entry name" value="4pyrrol_synth_GluRdtase_dimer"/>
</dbReference>
<evidence type="ECO:0000256" key="5">
    <source>
        <dbReference type="ARBA" id="ARBA00023002"/>
    </source>
</evidence>
<dbReference type="EC" id="1.2.1.70" evidence="3"/>
<dbReference type="NCBIfam" id="TIGR01035">
    <property type="entry name" value="hemA"/>
    <property type="match status" value="1"/>
</dbReference>
<dbReference type="Gene3D" id="3.30.460.30">
    <property type="entry name" value="Glutamyl-tRNA reductase, N-terminal domain"/>
    <property type="match status" value="1"/>
</dbReference>
<dbReference type="PIRSF" id="PIRSF000445">
    <property type="entry name" value="4pyrrol_synth_GluRdtase"/>
    <property type="match status" value="1"/>
</dbReference>
<evidence type="ECO:0000256" key="7">
    <source>
        <dbReference type="ARBA" id="ARBA00047464"/>
    </source>
</evidence>
<evidence type="ECO:0000259" key="8">
    <source>
        <dbReference type="Pfam" id="PF00745"/>
    </source>
</evidence>
<protein>
    <recommendedName>
        <fullName evidence="3">glutamyl-tRNA reductase</fullName>
        <ecNumber evidence="3">1.2.1.70</ecNumber>
    </recommendedName>
</protein>
<evidence type="ECO:0000256" key="4">
    <source>
        <dbReference type="ARBA" id="ARBA00022857"/>
    </source>
</evidence>
<dbReference type="UniPathway" id="UPA00251">
    <property type="reaction ID" value="UER00316"/>
</dbReference>
<dbReference type="Pfam" id="PF05201">
    <property type="entry name" value="GlutR_N"/>
    <property type="match status" value="1"/>
</dbReference>
<evidence type="ECO:0000256" key="6">
    <source>
        <dbReference type="ARBA" id="ARBA00023244"/>
    </source>
</evidence>
<dbReference type="FunFam" id="3.40.50.720:FF:000031">
    <property type="entry name" value="Glutamyl-tRNA reductase"/>
    <property type="match status" value="1"/>
</dbReference>
<dbReference type="SUPFAM" id="SSF51735">
    <property type="entry name" value="NAD(P)-binding Rossmann-fold domains"/>
    <property type="match status" value="1"/>
</dbReference>
<evidence type="ECO:0000259" key="10">
    <source>
        <dbReference type="Pfam" id="PF05201"/>
    </source>
</evidence>
<dbReference type="Pfam" id="PF00745">
    <property type="entry name" value="GlutR_dimer"/>
    <property type="match status" value="1"/>
</dbReference>
<feature type="domain" description="Tetrapyrrole biosynthesis glutamyl-tRNA reductase dimerisation" evidence="8">
    <location>
        <begin position="336"/>
        <end position="433"/>
    </location>
</feature>
<evidence type="ECO:0000256" key="1">
    <source>
        <dbReference type="ARBA" id="ARBA00005059"/>
    </source>
</evidence>
<comment type="pathway">
    <text evidence="1">Porphyrin-containing compound metabolism; protoporphyrin-IX biosynthesis; 5-aminolevulinate from L-glutamyl-tRNA(Glu): step 1/2.</text>
</comment>
<dbReference type="SUPFAM" id="SSF69075">
    <property type="entry name" value="Glutamyl tRNA-reductase dimerization domain"/>
    <property type="match status" value="1"/>
</dbReference>
<comment type="similarity">
    <text evidence="2">Belongs to the glutamyl-tRNA reductase family.</text>
</comment>
<keyword evidence="5" id="KW-0560">Oxidoreductase</keyword>